<keyword evidence="5" id="KW-0158">Chromosome</keyword>
<keyword evidence="12" id="KW-0539">Nucleus</keyword>
<gene>
    <name evidence="15" type="ORF">AYI70_g1272</name>
</gene>
<evidence type="ECO:0000256" key="13">
    <source>
        <dbReference type="ARBA" id="ARBA00049360"/>
    </source>
</evidence>
<dbReference type="Gene3D" id="3.40.50.300">
    <property type="entry name" value="P-loop containing nucleotide triphosphate hydrolases"/>
    <property type="match status" value="2"/>
</dbReference>
<dbReference type="EMBL" id="LSSN01000258">
    <property type="protein sequence ID" value="OMJ24898.1"/>
    <property type="molecule type" value="Genomic_DNA"/>
</dbReference>
<dbReference type="GO" id="GO:0043047">
    <property type="term" value="F:single-stranded telomeric DNA binding"/>
    <property type="evidence" value="ECO:0007669"/>
    <property type="project" value="TreeGrafter"/>
</dbReference>
<dbReference type="GO" id="GO:0003691">
    <property type="term" value="F:double-stranded telomeric DNA binding"/>
    <property type="evidence" value="ECO:0007669"/>
    <property type="project" value="TreeGrafter"/>
</dbReference>
<keyword evidence="6" id="KW-0479">Metal-binding</keyword>
<evidence type="ECO:0000256" key="12">
    <source>
        <dbReference type="ARBA" id="ARBA00023242"/>
    </source>
</evidence>
<feature type="coiled-coil region" evidence="14">
    <location>
        <begin position="131"/>
        <end position="252"/>
    </location>
</feature>
<dbReference type="FunFam" id="3.40.50.300:FF:000947">
    <property type="entry name" value="DNA repair protein RAD50"/>
    <property type="match status" value="1"/>
</dbReference>
<evidence type="ECO:0000256" key="9">
    <source>
        <dbReference type="ARBA" id="ARBA00022833"/>
    </source>
</evidence>
<dbReference type="GO" id="GO:0046872">
    <property type="term" value="F:metal ion binding"/>
    <property type="evidence" value="ECO:0007669"/>
    <property type="project" value="UniProtKB-KW"/>
</dbReference>
<dbReference type="Gene3D" id="1.10.287.1490">
    <property type="match status" value="1"/>
</dbReference>
<dbReference type="Proteomes" id="UP000187283">
    <property type="component" value="Unassembled WGS sequence"/>
</dbReference>
<evidence type="ECO:0000256" key="3">
    <source>
        <dbReference type="ARBA" id="ARBA00004286"/>
    </source>
</evidence>
<dbReference type="GO" id="GO:0051880">
    <property type="term" value="F:G-quadruplex DNA binding"/>
    <property type="evidence" value="ECO:0007669"/>
    <property type="project" value="TreeGrafter"/>
</dbReference>
<keyword evidence="9" id="KW-0862">Zinc</keyword>
<evidence type="ECO:0000256" key="2">
    <source>
        <dbReference type="ARBA" id="ARBA00004123"/>
    </source>
</evidence>
<dbReference type="PANTHER" id="PTHR18867:SF12">
    <property type="entry name" value="DNA REPAIR PROTEIN RAD50"/>
    <property type="match status" value="1"/>
</dbReference>
<name>A0A1R1YDA1_9FUNG</name>
<evidence type="ECO:0000256" key="8">
    <source>
        <dbReference type="ARBA" id="ARBA00022801"/>
    </source>
</evidence>
<feature type="coiled-coil region" evidence="14">
    <location>
        <begin position="751"/>
        <end position="785"/>
    </location>
</feature>
<dbReference type="SUPFAM" id="SSF52540">
    <property type="entry name" value="P-loop containing nucleoside triphosphate hydrolases"/>
    <property type="match status" value="1"/>
</dbReference>
<evidence type="ECO:0000313" key="15">
    <source>
        <dbReference type="EMBL" id="OMJ24898.1"/>
    </source>
</evidence>
<feature type="coiled-coil region" evidence="14">
    <location>
        <begin position="321"/>
        <end position="455"/>
    </location>
</feature>
<dbReference type="PANTHER" id="PTHR18867">
    <property type="entry name" value="RAD50"/>
    <property type="match status" value="1"/>
</dbReference>
<dbReference type="OrthoDB" id="18797at2759"/>
<organism evidence="15 16">
    <name type="scientific">Smittium culicis</name>
    <dbReference type="NCBI Taxonomy" id="133412"/>
    <lineage>
        <taxon>Eukaryota</taxon>
        <taxon>Fungi</taxon>
        <taxon>Fungi incertae sedis</taxon>
        <taxon>Zoopagomycota</taxon>
        <taxon>Kickxellomycotina</taxon>
        <taxon>Harpellomycetes</taxon>
        <taxon>Harpellales</taxon>
        <taxon>Legeriomycetaceae</taxon>
        <taxon>Smittium</taxon>
    </lineage>
</organism>
<feature type="coiled-coil region" evidence="14">
    <location>
        <begin position="529"/>
        <end position="590"/>
    </location>
</feature>
<keyword evidence="7" id="KW-0227">DNA damage</keyword>
<proteinExistence type="inferred from homology"/>
<keyword evidence="16" id="KW-1185">Reference proteome</keyword>
<evidence type="ECO:0000256" key="5">
    <source>
        <dbReference type="ARBA" id="ARBA00022454"/>
    </source>
</evidence>
<evidence type="ECO:0000256" key="11">
    <source>
        <dbReference type="ARBA" id="ARBA00023204"/>
    </source>
</evidence>
<evidence type="ECO:0000256" key="7">
    <source>
        <dbReference type="ARBA" id="ARBA00022763"/>
    </source>
</evidence>
<evidence type="ECO:0000256" key="14">
    <source>
        <dbReference type="SAM" id="Coils"/>
    </source>
</evidence>
<dbReference type="GO" id="GO:0000794">
    <property type="term" value="C:condensed nuclear chromosome"/>
    <property type="evidence" value="ECO:0007669"/>
    <property type="project" value="TreeGrafter"/>
</dbReference>
<evidence type="ECO:0000256" key="1">
    <source>
        <dbReference type="ARBA" id="ARBA00001947"/>
    </source>
</evidence>
<dbReference type="GO" id="GO:0006302">
    <property type="term" value="P:double-strand break repair"/>
    <property type="evidence" value="ECO:0007669"/>
    <property type="project" value="TreeGrafter"/>
</dbReference>
<dbReference type="InterPro" id="IPR027417">
    <property type="entry name" value="P-loop_NTPase"/>
</dbReference>
<comment type="catalytic activity">
    <reaction evidence="13">
        <text>ATP + H2O = ADP + phosphate + H(+)</text>
        <dbReference type="Rhea" id="RHEA:13065"/>
        <dbReference type="ChEBI" id="CHEBI:15377"/>
        <dbReference type="ChEBI" id="CHEBI:15378"/>
        <dbReference type="ChEBI" id="CHEBI:30616"/>
        <dbReference type="ChEBI" id="CHEBI:43474"/>
        <dbReference type="ChEBI" id="CHEBI:456216"/>
    </reaction>
</comment>
<evidence type="ECO:0000256" key="4">
    <source>
        <dbReference type="ARBA" id="ARBA00009439"/>
    </source>
</evidence>
<comment type="subcellular location">
    <subcellularLocation>
        <location evidence="3">Chromosome</location>
    </subcellularLocation>
    <subcellularLocation>
        <location evidence="2">Nucleus</location>
    </subcellularLocation>
</comment>
<comment type="caution">
    <text evidence="15">The sequence shown here is derived from an EMBL/GenBank/DDBJ whole genome shotgun (WGS) entry which is preliminary data.</text>
</comment>
<dbReference type="GO" id="GO:0016787">
    <property type="term" value="F:hydrolase activity"/>
    <property type="evidence" value="ECO:0007669"/>
    <property type="project" value="UniProtKB-KW"/>
</dbReference>
<keyword evidence="10 14" id="KW-0175">Coiled coil</keyword>
<dbReference type="GO" id="GO:0070192">
    <property type="term" value="P:chromosome organization involved in meiotic cell cycle"/>
    <property type="evidence" value="ECO:0007669"/>
    <property type="project" value="TreeGrafter"/>
</dbReference>
<evidence type="ECO:0000256" key="10">
    <source>
        <dbReference type="ARBA" id="ARBA00023054"/>
    </source>
</evidence>
<dbReference type="GO" id="GO:0007004">
    <property type="term" value="P:telomere maintenance via telomerase"/>
    <property type="evidence" value="ECO:0007669"/>
    <property type="project" value="TreeGrafter"/>
</dbReference>
<keyword evidence="8" id="KW-0378">Hydrolase</keyword>
<evidence type="ECO:0000256" key="6">
    <source>
        <dbReference type="ARBA" id="ARBA00022723"/>
    </source>
</evidence>
<comment type="similarity">
    <text evidence="4">Belongs to the SMC family. RAD50 subfamily.</text>
</comment>
<dbReference type="GO" id="GO:0030870">
    <property type="term" value="C:Mre11 complex"/>
    <property type="evidence" value="ECO:0007669"/>
    <property type="project" value="TreeGrafter"/>
</dbReference>
<comment type="cofactor">
    <cofactor evidence="1">
        <name>Zn(2+)</name>
        <dbReference type="ChEBI" id="CHEBI:29105"/>
    </cofactor>
</comment>
<dbReference type="STRING" id="133412.A0A1R1YDA1"/>
<accession>A0A1R1YDA1</accession>
<feature type="coiled-coil region" evidence="14">
    <location>
        <begin position="810"/>
        <end position="851"/>
    </location>
</feature>
<dbReference type="GO" id="GO:0000722">
    <property type="term" value="P:telomere maintenance via recombination"/>
    <property type="evidence" value="ECO:0007669"/>
    <property type="project" value="TreeGrafter"/>
</dbReference>
<sequence length="1296" mass="149668">MVCTRSLQVTQKKTTISFQTLESVLFIPEDKSTGQERVSISSKCAELDTEIPLRLGISKAILENVIFCHQEESNWPLSEPLSLKKRFDDIFSATRYTKAVETIKKLRKDQSVNLKLFSNDLKHFGENKKKSDKLKLQIESSSEKYHELESQILEIKQRQTDIESQLSVFEEYINSFSEIESKIKTLNLEKGSLQNNILETEKHLNVMSEPTSELYKIIDEQETEKKNWEKSIKDSKSSLDEVTLEIDQTQNRVNDKKIYLGKLESQKKSLDQHIKIRNLLILEIITKQKRISKSIPISASDLQDIIDNGLNISNSLANEAYKTVQNHHNILESEIKSLNLEISEKTDALKKEAQSFELQKASLNKELDMLLNKKNKDENNILSLKGKIFDVDELKAKMKDLKNQLESETSSLSNLKRSAEDKNYESIIKYKKSELNKVENEIFSMNENVVNSRKNSELIGKSKALKSSLDEKNNNYEKLFLEIKKQISTEGENVENLDSADSFSQDFMMQRKSELDSSELQYKNCLDNISKKKAKISVFNESLENLKSELIEKKNSVSDVCEDISFDVSVSQLQNNANNILENVGQLKSQMMMYKSYIADCKDSGKCPLCIRGWTNPEDKDKFIERLQKSYDSAPELVDAAQIQLNKAQETLNKLREAQPIIDRIKTLNESTIPDYESKINELNLEIKTDETCLEELGLIKDKLFTRFEGAKNIFNLINNIKPYASDLKMAKIEYDSIIDEVKSFNTEISFEDCQQKLDELQLKSRNLRAELDKANNDYLILQQSISACERTVFKLESDISGLNTNLYENDKNEQAIIDLEIEINNSKTEISALNVKIDSLEGRLKQKSIELNDYSSISQSNLDNKITILNLWRDYYSRFKSINLNISNSGNEEDLNDKIISSKNLISILDDDLESKKTKAKELREKISDSEKWFNNFDQKVREVSDNIRIRSLTSELSSLKDKIFEIKDKKNHLSSVLEDHISTNIKNEFFPNVKLDFKSNSLEMDDESDENIYNDKYLKGKKRSKSSLNTNSSKKIKMVDFNFNWLNEYKSKIKKSLTDLYMTEASIVGEKKQIESQIKYYKNELKSNYFDIENEYLDKLVSYQSLEFTHADLEKYIKALDNAIMKYHSLKMQEINKIIRELWINTYMANDIDTIDIRSESETAKNNRSYNYRVVMIKGGQAIDMRGRCSAGQKVLASLIIRLALAESFALNCGILALDEPTTNLDKANIESLAHSLSKIIAMRQNKSNFQFVIITHDLEFLDMLGKSDLADYYWRVYKNQEQFSSVEKVSFIE</sequence>
<reference evidence="15 16" key="1">
    <citation type="submission" date="2017-01" db="EMBL/GenBank/DDBJ databases">
        <authorList>
            <person name="Mah S.A."/>
            <person name="Swanson W.J."/>
            <person name="Moy G.W."/>
            <person name="Vacquier V.D."/>
        </authorList>
    </citation>
    <scope>NUCLEOTIDE SEQUENCE [LARGE SCALE GENOMIC DNA]</scope>
    <source>
        <strain evidence="15 16">GSMNP</strain>
    </source>
</reference>
<keyword evidence="11" id="KW-0234">DNA repair</keyword>
<evidence type="ECO:0000313" key="16">
    <source>
        <dbReference type="Proteomes" id="UP000187283"/>
    </source>
</evidence>
<protein>
    <submittedName>
        <fullName evidence="15">DNA repair protein RAD50</fullName>
    </submittedName>
</protein>